<proteinExistence type="predicted"/>
<organism evidence="1">
    <name type="scientific">Vitis vinifera</name>
    <name type="common">Grape</name>
    <dbReference type="NCBI Taxonomy" id="29760"/>
    <lineage>
        <taxon>Eukaryota</taxon>
        <taxon>Viridiplantae</taxon>
        <taxon>Streptophyta</taxon>
        <taxon>Embryophyta</taxon>
        <taxon>Tracheophyta</taxon>
        <taxon>Spermatophyta</taxon>
        <taxon>Magnoliopsida</taxon>
        <taxon>eudicotyledons</taxon>
        <taxon>Gunneridae</taxon>
        <taxon>Pentapetalae</taxon>
        <taxon>rosids</taxon>
        <taxon>Vitales</taxon>
        <taxon>Vitaceae</taxon>
        <taxon>Viteae</taxon>
        <taxon>Vitis</taxon>
    </lineage>
</organism>
<dbReference type="EMBL" id="AM480090">
    <property type="protein sequence ID" value="CAN75241.1"/>
    <property type="molecule type" value="Genomic_DNA"/>
</dbReference>
<gene>
    <name evidence="1" type="ORF">VITISV_014209</name>
</gene>
<reference evidence="1" key="1">
    <citation type="journal article" date="2007" name="PLoS ONE">
        <title>The first genome sequence of an elite grapevine cultivar (Pinot noir Vitis vinifera L.): coping with a highly heterozygous genome.</title>
        <authorList>
            <person name="Velasco R."/>
            <person name="Zharkikh A."/>
            <person name="Troggio M."/>
            <person name="Cartwright D.A."/>
            <person name="Cestaro A."/>
            <person name="Pruss D."/>
            <person name="Pindo M."/>
            <person name="FitzGerald L.M."/>
            <person name="Vezzulli S."/>
            <person name="Reid J."/>
            <person name="Malacarne G."/>
            <person name="Iliev D."/>
            <person name="Coppola G."/>
            <person name="Wardell B."/>
            <person name="Micheletti D."/>
            <person name="Macalma T."/>
            <person name="Facci M."/>
            <person name="Mitchell J.T."/>
            <person name="Perazzolli M."/>
            <person name="Eldredge G."/>
            <person name="Gatto P."/>
            <person name="Oyzerski R."/>
            <person name="Moretto M."/>
            <person name="Gutin N."/>
            <person name="Stefanini M."/>
            <person name="Chen Y."/>
            <person name="Segala C."/>
            <person name="Davenport C."/>
            <person name="Dematte L."/>
            <person name="Mraz A."/>
            <person name="Battilana J."/>
            <person name="Stormo K."/>
            <person name="Costa F."/>
            <person name="Tao Q."/>
            <person name="Si-Ammour A."/>
            <person name="Harkins T."/>
            <person name="Lackey A."/>
            <person name="Perbost C."/>
            <person name="Taillon B."/>
            <person name="Stella A."/>
            <person name="Solovyev V."/>
            <person name="Fawcett J.A."/>
            <person name="Sterck L."/>
            <person name="Vandepoele K."/>
            <person name="Grando S.M."/>
            <person name="Toppo S."/>
            <person name="Moser C."/>
            <person name="Lanchbury J."/>
            <person name="Bogden R."/>
            <person name="Skolnick M."/>
            <person name="Sgaramella V."/>
            <person name="Bhatnagar S.K."/>
            <person name="Fontana P."/>
            <person name="Gutin A."/>
            <person name="Van de Peer Y."/>
            <person name="Salamini F."/>
            <person name="Viola R."/>
        </authorList>
    </citation>
    <scope>NUCLEOTIDE SEQUENCE</scope>
</reference>
<accession>A5C2T6</accession>
<protein>
    <submittedName>
        <fullName evidence="1">Uncharacterized protein</fullName>
    </submittedName>
</protein>
<sequence length="177" mass="19888">MAGFEPPAYAVEVEGMVAYAYENINHVGQNCEGPFESRVDNIYTVRCGSLQMVSESIPTLVWGFVWPYRRCLTIWPHNPVGHNKDFVSTLGERKQRREPKLGLGLWLYGPQAQRATAFHFLVSKRLIFLDEEDEGETENNGPAVPDPSPAGITVMSMSMAQKERVSERKLGVRALFA</sequence>
<name>A5C2T6_VITVI</name>
<dbReference type="AlphaFoldDB" id="A5C2T6"/>
<evidence type="ECO:0000313" key="1">
    <source>
        <dbReference type="EMBL" id="CAN75241.1"/>
    </source>
</evidence>